<name>A0A5N1J888_9BACT</name>
<comment type="caution">
    <text evidence="1">The sequence shown here is derived from an EMBL/GenBank/DDBJ whole genome shotgun (WGS) entry which is preliminary data.</text>
</comment>
<dbReference type="RefSeq" id="WP_150901686.1">
    <property type="nucleotide sequence ID" value="NZ_VTWT01000001.1"/>
</dbReference>
<evidence type="ECO:0008006" key="3">
    <source>
        <dbReference type="Google" id="ProtNLM"/>
    </source>
</evidence>
<reference evidence="1 2" key="1">
    <citation type="submission" date="2019-09" db="EMBL/GenBank/DDBJ databases">
        <title>Genome sequence of Adhaeribacter sp. M2.</title>
        <authorList>
            <person name="Srinivasan S."/>
        </authorList>
    </citation>
    <scope>NUCLEOTIDE SEQUENCE [LARGE SCALE GENOMIC DNA]</scope>
    <source>
        <strain evidence="1 2">M2</strain>
    </source>
</reference>
<dbReference type="EMBL" id="VTWT01000001">
    <property type="protein sequence ID" value="KAA9345545.1"/>
    <property type="molecule type" value="Genomic_DNA"/>
</dbReference>
<accession>A0A5N1J888</accession>
<evidence type="ECO:0000313" key="1">
    <source>
        <dbReference type="EMBL" id="KAA9345545.1"/>
    </source>
</evidence>
<organism evidence="1 2">
    <name type="scientific">Adhaeribacter soli</name>
    <dbReference type="NCBI Taxonomy" id="2607655"/>
    <lineage>
        <taxon>Bacteria</taxon>
        <taxon>Pseudomonadati</taxon>
        <taxon>Bacteroidota</taxon>
        <taxon>Cytophagia</taxon>
        <taxon>Cytophagales</taxon>
        <taxon>Hymenobacteraceae</taxon>
        <taxon>Adhaeribacter</taxon>
    </lineage>
</organism>
<evidence type="ECO:0000313" key="2">
    <source>
        <dbReference type="Proteomes" id="UP000326570"/>
    </source>
</evidence>
<dbReference type="Proteomes" id="UP000326570">
    <property type="component" value="Unassembled WGS sequence"/>
</dbReference>
<sequence length="141" mass="16269">MARKEFKKANGDIFLIAERMPDNAFIHARWIGIQSVATVMEGGNFYVSMLQKQPCPRLLNDHSELIGPWEVANEWIASDWTPKVRALGLQYMAQVLAPGIYGKMSFHQLHQRIEGQFEIMMFDKEAPARKWLQEVDTFSVK</sequence>
<protein>
    <recommendedName>
        <fullName evidence="3">STAS/SEC14 domain-containing protein</fullName>
    </recommendedName>
</protein>
<keyword evidence="2" id="KW-1185">Reference proteome</keyword>
<dbReference type="AlphaFoldDB" id="A0A5N1J888"/>
<gene>
    <name evidence="1" type="ORF">F0P94_00190</name>
</gene>
<proteinExistence type="predicted"/>